<dbReference type="SUPFAM" id="SSF69322">
    <property type="entry name" value="Tricorn protease domain 2"/>
    <property type="match status" value="1"/>
</dbReference>
<keyword evidence="3" id="KW-1185">Reference proteome</keyword>
<reference evidence="2" key="1">
    <citation type="journal article" date="2014" name="Int. J. Syst. Evol. Microbiol.">
        <title>Complete genome sequence of Corynebacterium casei LMG S-19264T (=DSM 44701T), isolated from a smear-ripened cheese.</title>
        <authorList>
            <consortium name="US DOE Joint Genome Institute (JGI-PGF)"/>
            <person name="Walter F."/>
            <person name="Albersmeier A."/>
            <person name="Kalinowski J."/>
            <person name="Ruckert C."/>
        </authorList>
    </citation>
    <scope>NUCLEOTIDE SEQUENCE</scope>
    <source>
        <strain evidence="2">JCM 14371</strain>
    </source>
</reference>
<reference evidence="2" key="2">
    <citation type="submission" date="2020-09" db="EMBL/GenBank/DDBJ databases">
        <authorList>
            <person name="Sun Q."/>
            <person name="Ohkuma M."/>
        </authorList>
    </citation>
    <scope>NUCLEOTIDE SEQUENCE</scope>
    <source>
        <strain evidence="2">JCM 14371</strain>
    </source>
</reference>
<feature type="region of interest" description="Disordered" evidence="1">
    <location>
        <begin position="1"/>
        <end position="21"/>
    </location>
</feature>
<evidence type="ECO:0000313" key="2">
    <source>
        <dbReference type="EMBL" id="GGJ88504.1"/>
    </source>
</evidence>
<gene>
    <name evidence="2" type="ORF">GCM10008939_35730</name>
</gene>
<comment type="caution">
    <text evidence="2">The sequence shown here is derived from an EMBL/GenBank/DDBJ whole genome shotgun (WGS) entry which is preliminary data.</text>
</comment>
<protein>
    <submittedName>
        <fullName evidence="2">Uncharacterized protein</fullName>
    </submittedName>
</protein>
<evidence type="ECO:0000313" key="3">
    <source>
        <dbReference type="Proteomes" id="UP000635726"/>
    </source>
</evidence>
<dbReference type="AlphaFoldDB" id="A0A917UVN0"/>
<dbReference type="Proteomes" id="UP000635726">
    <property type="component" value="Unassembled WGS sequence"/>
</dbReference>
<name>A0A917UVN0_9DEIO</name>
<dbReference type="EMBL" id="BMOE01000021">
    <property type="protein sequence ID" value="GGJ88504.1"/>
    <property type="molecule type" value="Genomic_DNA"/>
</dbReference>
<sequence length="351" mass="36186">MHLRHAGGNRPPAPTPGVTMKTPFPRLRHLPLLLAPLLLAACTGTTEPQSTTSVALVNAGGTELRVVTPGTATGPRVSTTGAVDAEVLPGGSQLVVAFTDHVELRDAALGSVRTLTAPTGITPCYVRLRASPARDRVAALSDCGSGAAQSLVMYRSDGSLAFVATLSPPSPSTPDLSRFAVTTDQAVWLARPATGGGSELLRADQDGVKIVTNPPLSATVYDLAMRGSSLYAATNTGVRQVSLTDGSLSQSTVLNGVPTRLYGSDRLLAAWLSGTGNQALTVWNGTTSGVASYFTDLRDVTFAPDGNAYALTGTTLTQLDTVLGLSQGTWKATDVATGLNDARAATWLTGN</sequence>
<organism evidence="2 3">
    <name type="scientific">Deinococcus aquiradiocola</name>
    <dbReference type="NCBI Taxonomy" id="393059"/>
    <lineage>
        <taxon>Bacteria</taxon>
        <taxon>Thermotogati</taxon>
        <taxon>Deinococcota</taxon>
        <taxon>Deinococci</taxon>
        <taxon>Deinococcales</taxon>
        <taxon>Deinococcaceae</taxon>
        <taxon>Deinococcus</taxon>
    </lineage>
</organism>
<accession>A0A917UVN0</accession>
<evidence type="ECO:0000256" key="1">
    <source>
        <dbReference type="SAM" id="MobiDB-lite"/>
    </source>
</evidence>
<proteinExistence type="predicted"/>